<accession>A0ACA9NAI8</accession>
<keyword evidence="2" id="KW-1185">Reference proteome</keyword>
<organism evidence="1 2">
    <name type="scientific">Scutellospora calospora</name>
    <dbReference type="NCBI Taxonomy" id="85575"/>
    <lineage>
        <taxon>Eukaryota</taxon>
        <taxon>Fungi</taxon>
        <taxon>Fungi incertae sedis</taxon>
        <taxon>Mucoromycota</taxon>
        <taxon>Glomeromycotina</taxon>
        <taxon>Glomeromycetes</taxon>
        <taxon>Diversisporales</taxon>
        <taxon>Gigasporaceae</taxon>
        <taxon>Scutellospora</taxon>
    </lineage>
</organism>
<reference evidence="1" key="1">
    <citation type="submission" date="2021-06" db="EMBL/GenBank/DDBJ databases">
        <authorList>
            <person name="Kallberg Y."/>
            <person name="Tangrot J."/>
            <person name="Rosling A."/>
        </authorList>
    </citation>
    <scope>NUCLEOTIDE SEQUENCE</scope>
    <source>
        <strain evidence="1">AU212A</strain>
    </source>
</reference>
<protein>
    <submittedName>
        <fullName evidence="1">2108_t:CDS:1</fullName>
    </submittedName>
</protein>
<proteinExistence type="predicted"/>
<dbReference type="EMBL" id="CAJVPM010022525">
    <property type="protein sequence ID" value="CAG8645445.1"/>
    <property type="molecule type" value="Genomic_DNA"/>
</dbReference>
<feature type="non-terminal residue" evidence="1">
    <location>
        <position position="1"/>
    </location>
</feature>
<comment type="caution">
    <text evidence="1">The sequence shown here is derived from an EMBL/GenBank/DDBJ whole genome shotgun (WGS) entry which is preliminary data.</text>
</comment>
<evidence type="ECO:0000313" key="2">
    <source>
        <dbReference type="Proteomes" id="UP000789860"/>
    </source>
</evidence>
<sequence>SQISPSDASNKYCNIRYSERKTAISGILVFGLQFDLSNSSHRNKIKKASESLFNNFEKKKLKIWHSVDNSKLKELVLEVDEQPWLIKFEEDRQLEEKKAQKIVQIMDQSNISRRGYRALTTASQDLPKE</sequence>
<name>A0ACA9NAI8_9GLOM</name>
<dbReference type="Proteomes" id="UP000789860">
    <property type="component" value="Unassembled WGS sequence"/>
</dbReference>
<evidence type="ECO:0000313" key="1">
    <source>
        <dbReference type="EMBL" id="CAG8645445.1"/>
    </source>
</evidence>
<gene>
    <name evidence="1" type="ORF">SCALOS_LOCUS8474</name>
</gene>